<evidence type="ECO:0000313" key="2">
    <source>
        <dbReference type="EMBL" id="EJT80358.1"/>
    </source>
</evidence>
<proteinExistence type="predicted"/>
<reference evidence="4" key="1">
    <citation type="submission" date="2010-07" db="EMBL/GenBank/DDBJ databases">
        <title>The genome sequence of Gaeumannomyces graminis var. tritici strain R3-111a-1.</title>
        <authorList>
            <consortium name="The Broad Institute Genome Sequencing Platform"/>
            <person name="Ma L.-J."/>
            <person name="Dead R."/>
            <person name="Young S."/>
            <person name="Zeng Q."/>
            <person name="Koehrsen M."/>
            <person name="Alvarado L."/>
            <person name="Berlin A."/>
            <person name="Chapman S.B."/>
            <person name="Chen Z."/>
            <person name="Freedman E."/>
            <person name="Gellesch M."/>
            <person name="Goldberg J."/>
            <person name="Griggs A."/>
            <person name="Gujja S."/>
            <person name="Heilman E.R."/>
            <person name="Heiman D."/>
            <person name="Hepburn T."/>
            <person name="Howarth C."/>
            <person name="Jen D."/>
            <person name="Larson L."/>
            <person name="Mehta T."/>
            <person name="Neiman D."/>
            <person name="Pearson M."/>
            <person name="Roberts A."/>
            <person name="Saif S."/>
            <person name="Shea T."/>
            <person name="Shenoy N."/>
            <person name="Sisk P."/>
            <person name="Stolte C."/>
            <person name="Sykes S."/>
            <person name="Walk T."/>
            <person name="White J."/>
            <person name="Yandava C."/>
            <person name="Haas B."/>
            <person name="Nusbaum C."/>
            <person name="Birren B."/>
        </authorList>
    </citation>
    <scope>NUCLEOTIDE SEQUENCE [LARGE SCALE GENOMIC DNA]</scope>
    <source>
        <strain evidence="4">R3-111a-1</strain>
    </source>
</reference>
<reference evidence="3" key="5">
    <citation type="submission" date="2018-04" db="UniProtKB">
        <authorList>
            <consortium name="EnsemblFungi"/>
        </authorList>
    </citation>
    <scope>IDENTIFICATION</scope>
    <source>
        <strain evidence="3">R3-111a-1</strain>
    </source>
</reference>
<reference evidence="2" key="3">
    <citation type="submission" date="2010-09" db="EMBL/GenBank/DDBJ databases">
        <title>Annotation of Gaeumannomyces graminis var. tritici R3-111a-1.</title>
        <authorList>
            <consortium name="The Broad Institute Genome Sequencing Platform"/>
            <person name="Ma L.-J."/>
            <person name="Dead R."/>
            <person name="Young S.K."/>
            <person name="Zeng Q."/>
            <person name="Gargeya S."/>
            <person name="Fitzgerald M."/>
            <person name="Haas B."/>
            <person name="Abouelleil A."/>
            <person name="Alvarado L."/>
            <person name="Arachchi H.M."/>
            <person name="Berlin A."/>
            <person name="Brown A."/>
            <person name="Chapman S.B."/>
            <person name="Chen Z."/>
            <person name="Dunbar C."/>
            <person name="Freedman E."/>
            <person name="Gearin G."/>
            <person name="Gellesch M."/>
            <person name="Goldberg J."/>
            <person name="Griggs A."/>
            <person name="Gujja S."/>
            <person name="Heiman D."/>
            <person name="Howarth C."/>
            <person name="Larson L."/>
            <person name="Lui A."/>
            <person name="MacDonald P.J.P."/>
            <person name="Mehta T."/>
            <person name="Montmayeur A."/>
            <person name="Murphy C."/>
            <person name="Neiman D."/>
            <person name="Pearson M."/>
            <person name="Priest M."/>
            <person name="Roberts A."/>
            <person name="Saif S."/>
            <person name="Shea T."/>
            <person name="Shenoy N."/>
            <person name="Sisk P."/>
            <person name="Stolte C."/>
            <person name="Sykes S."/>
            <person name="Yandava C."/>
            <person name="Wortman J."/>
            <person name="Nusbaum C."/>
            <person name="Birren B."/>
        </authorList>
    </citation>
    <scope>NUCLEOTIDE SEQUENCE</scope>
    <source>
        <strain evidence="2">R3-111a-1</strain>
    </source>
</reference>
<organism evidence="2">
    <name type="scientific">Gaeumannomyces tritici (strain R3-111a-1)</name>
    <name type="common">Wheat and barley take-all root rot fungus</name>
    <name type="synonym">Gaeumannomyces graminis var. tritici</name>
    <dbReference type="NCBI Taxonomy" id="644352"/>
    <lineage>
        <taxon>Eukaryota</taxon>
        <taxon>Fungi</taxon>
        <taxon>Dikarya</taxon>
        <taxon>Ascomycota</taxon>
        <taxon>Pezizomycotina</taxon>
        <taxon>Sordariomycetes</taxon>
        <taxon>Sordariomycetidae</taxon>
        <taxon>Magnaporthales</taxon>
        <taxon>Magnaporthaceae</taxon>
        <taxon>Gaeumannomyces</taxon>
    </lineage>
</organism>
<evidence type="ECO:0000313" key="4">
    <source>
        <dbReference type="Proteomes" id="UP000006039"/>
    </source>
</evidence>
<feature type="region of interest" description="Disordered" evidence="1">
    <location>
        <begin position="1"/>
        <end position="75"/>
    </location>
</feature>
<dbReference type="HOGENOM" id="CLU_2346785_0_0_1"/>
<dbReference type="VEuPathDB" id="FungiDB:GGTG_00358"/>
<dbReference type="EnsemblFungi" id="EJT80358">
    <property type="protein sequence ID" value="EJT80358"/>
    <property type="gene ID" value="GGTG_00358"/>
</dbReference>
<dbReference type="GeneID" id="20340816"/>
<protein>
    <submittedName>
        <fullName evidence="2 3">Uncharacterized protein</fullName>
    </submittedName>
</protein>
<gene>
    <name evidence="3" type="primary">20340816</name>
    <name evidence="2" type="ORF">GGTG_00358</name>
</gene>
<dbReference type="EMBL" id="GL385395">
    <property type="protein sequence ID" value="EJT80358.1"/>
    <property type="molecule type" value="Genomic_DNA"/>
</dbReference>
<dbReference type="AlphaFoldDB" id="J3NGG8"/>
<sequence length="97" mass="10620">MSVRPLCSLPTFPSIDTSTRRMHACGEGPDHTGPNHAKDDEGENGPFRDKVPAAPATHRPDNGKRPPLPFRTDPQTVMASCSTTLARRALFAFYCQL</sequence>
<dbReference type="RefSeq" id="XP_009216367.1">
    <property type="nucleotide sequence ID" value="XM_009218103.1"/>
</dbReference>
<reference evidence="2" key="2">
    <citation type="submission" date="2010-07" db="EMBL/GenBank/DDBJ databases">
        <authorList>
            <consortium name="The Broad Institute Genome Sequencing Platform"/>
            <consortium name="Broad Institute Genome Sequencing Center for Infectious Disease"/>
            <person name="Ma L.-J."/>
            <person name="Dead R."/>
            <person name="Young S."/>
            <person name="Zeng Q."/>
            <person name="Koehrsen M."/>
            <person name="Alvarado L."/>
            <person name="Berlin A."/>
            <person name="Chapman S.B."/>
            <person name="Chen Z."/>
            <person name="Freedman E."/>
            <person name="Gellesch M."/>
            <person name="Goldberg J."/>
            <person name="Griggs A."/>
            <person name="Gujja S."/>
            <person name="Heilman E.R."/>
            <person name="Heiman D."/>
            <person name="Hepburn T."/>
            <person name="Howarth C."/>
            <person name="Jen D."/>
            <person name="Larson L."/>
            <person name="Mehta T."/>
            <person name="Neiman D."/>
            <person name="Pearson M."/>
            <person name="Roberts A."/>
            <person name="Saif S."/>
            <person name="Shea T."/>
            <person name="Shenoy N."/>
            <person name="Sisk P."/>
            <person name="Stolte C."/>
            <person name="Sykes S."/>
            <person name="Walk T."/>
            <person name="White J."/>
            <person name="Yandava C."/>
            <person name="Haas B."/>
            <person name="Nusbaum C."/>
            <person name="Birren B."/>
        </authorList>
    </citation>
    <scope>NUCLEOTIDE SEQUENCE</scope>
    <source>
        <strain evidence="2">R3-111a-1</strain>
    </source>
</reference>
<name>J3NGG8_GAET3</name>
<keyword evidence="4" id="KW-1185">Reference proteome</keyword>
<evidence type="ECO:0000256" key="1">
    <source>
        <dbReference type="SAM" id="MobiDB-lite"/>
    </source>
</evidence>
<accession>J3NGG8</accession>
<dbReference type="Proteomes" id="UP000006039">
    <property type="component" value="Unassembled WGS sequence"/>
</dbReference>
<reference evidence="3" key="4">
    <citation type="journal article" date="2015" name="G3 (Bethesda)">
        <title>Genome sequences of three phytopathogenic species of the Magnaporthaceae family of fungi.</title>
        <authorList>
            <person name="Okagaki L.H."/>
            <person name="Nunes C.C."/>
            <person name="Sailsbery J."/>
            <person name="Clay B."/>
            <person name="Brown D."/>
            <person name="John T."/>
            <person name="Oh Y."/>
            <person name="Young N."/>
            <person name="Fitzgerald M."/>
            <person name="Haas B.J."/>
            <person name="Zeng Q."/>
            <person name="Young S."/>
            <person name="Adiconis X."/>
            <person name="Fan L."/>
            <person name="Levin J.Z."/>
            <person name="Mitchell T.K."/>
            <person name="Okubara P.A."/>
            <person name="Farman M.L."/>
            <person name="Kohn L.M."/>
            <person name="Birren B."/>
            <person name="Ma L.-J."/>
            <person name="Dean R.A."/>
        </authorList>
    </citation>
    <scope>NUCLEOTIDE SEQUENCE</scope>
    <source>
        <strain evidence="3">R3-111a-1</strain>
    </source>
</reference>
<evidence type="ECO:0000313" key="3">
    <source>
        <dbReference type="EnsemblFungi" id="EJT80358"/>
    </source>
</evidence>